<evidence type="ECO:0000256" key="3">
    <source>
        <dbReference type="ARBA" id="ARBA00022531"/>
    </source>
</evidence>
<evidence type="ECO:0000256" key="1">
    <source>
        <dbReference type="ARBA" id="ARBA00004334"/>
    </source>
</evidence>
<accession>A0A8J4DEX1</accession>
<keyword evidence="8" id="KW-0604">Photosystem II</keyword>
<comment type="similarity">
    <text evidence="9">Belongs to the PsbQ family.</text>
</comment>
<dbReference type="InterPro" id="IPR008797">
    <property type="entry name" value="PSII_PsbQ"/>
</dbReference>
<evidence type="ECO:0000256" key="8">
    <source>
        <dbReference type="ARBA" id="ARBA00023276"/>
    </source>
</evidence>
<organism evidence="10 11">
    <name type="scientific">Volvox reticuliferus</name>
    <dbReference type="NCBI Taxonomy" id="1737510"/>
    <lineage>
        <taxon>Eukaryota</taxon>
        <taxon>Viridiplantae</taxon>
        <taxon>Chlorophyta</taxon>
        <taxon>core chlorophytes</taxon>
        <taxon>Chlorophyceae</taxon>
        <taxon>CS clade</taxon>
        <taxon>Chlamydomonadales</taxon>
        <taxon>Volvocaceae</taxon>
        <taxon>Volvox</taxon>
    </lineage>
</organism>
<dbReference type="EMBL" id="BNCQ01000005">
    <property type="protein sequence ID" value="GIL98752.1"/>
    <property type="molecule type" value="Genomic_DNA"/>
</dbReference>
<dbReference type="InterPro" id="IPR054099">
    <property type="entry name" value="PSII_PsbQ_pln"/>
</dbReference>
<evidence type="ECO:0000256" key="5">
    <source>
        <dbReference type="ARBA" id="ARBA00022946"/>
    </source>
</evidence>
<dbReference type="Proteomes" id="UP000722791">
    <property type="component" value="Unassembled WGS sequence"/>
</dbReference>
<dbReference type="PANTHER" id="PTHR33399:SF3">
    <property type="entry name" value="OXYGEN-EVOLVING ENHANCER PROTEIN 3-1, CHLOROPLASTIC"/>
    <property type="match status" value="1"/>
</dbReference>
<evidence type="ECO:0000313" key="10">
    <source>
        <dbReference type="EMBL" id="GIL98752.1"/>
    </source>
</evidence>
<dbReference type="InterPro" id="IPR023222">
    <property type="entry name" value="PsbQ-like_dom_sf"/>
</dbReference>
<keyword evidence="3" id="KW-0602">Photosynthesis</keyword>
<dbReference type="Pfam" id="PF05757">
    <property type="entry name" value="PsbQ"/>
    <property type="match status" value="1"/>
</dbReference>
<dbReference type="Gene3D" id="1.20.120.290">
    <property type="entry name" value="Oxygen-evolving enhancer protein 3 (PsbQ), four-helix up-down bundle"/>
    <property type="match status" value="1"/>
</dbReference>
<dbReference type="GO" id="GO:0009767">
    <property type="term" value="P:photosynthetic electron transport chain"/>
    <property type="evidence" value="ECO:0007669"/>
    <property type="project" value="TreeGrafter"/>
</dbReference>
<comment type="subcellular location">
    <subcellularLocation>
        <location evidence="1">Plastid</location>
        <location evidence="1">Chloroplast thylakoid membrane</location>
    </subcellularLocation>
</comment>
<dbReference type="GO" id="GO:0019898">
    <property type="term" value="C:extrinsic component of membrane"/>
    <property type="evidence" value="ECO:0007669"/>
    <property type="project" value="InterPro"/>
</dbReference>
<keyword evidence="4" id="KW-0934">Plastid</keyword>
<dbReference type="SUPFAM" id="SSF101112">
    <property type="entry name" value="Oxygen-evolving enhancer protein 3"/>
    <property type="match status" value="1"/>
</dbReference>
<evidence type="ECO:0000256" key="4">
    <source>
        <dbReference type="ARBA" id="ARBA00022640"/>
    </source>
</evidence>
<sequence>MTMSQSCQACRSLTAHLSKMAVAQKVASRPAVASRRGAVVVRASVETRRAVLGGLLASTVVALTSANKAQAAATPVDLFDDRKARNTGFDLIYEARDLDLPQSVRDGLTQARSSLDETIKRVKESESRIDADLEGFIKKNYWTEAREQLRRQVGTLRFDLNTLASTKAVKAEKKKALELKKEFIQKVEDLDFALRAKDEPSALKKLEAAKSALDTVLASVL</sequence>
<evidence type="ECO:0000256" key="2">
    <source>
        <dbReference type="ARBA" id="ARBA00022528"/>
    </source>
</evidence>
<name>A0A8J4DEX1_9CHLO</name>
<dbReference type="GO" id="GO:0009654">
    <property type="term" value="C:photosystem II oxygen evolving complex"/>
    <property type="evidence" value="ECO:0007669"/>
    <property type="project" value="InterPro"/>
</dbReference>
<protein>
    <submittedName>
        <fullName evidence="10">Uncharacterized protein</fullName>
    </submittedName>
</protein>
<reference evidence="10" key="1">
    <citation type="journal article" date="2021" name="Proc. Natl. Acad. Sci. U.S.A.">
        <title>Three genomes in the algal genus Volvox reveal the fate of a haploid sex-determining region after a transition to homothallism.</title>
        <authorList>
            <person name="Yamamoto K."/>
            <person name="Hamaji T."/>
            <person name="Kawai-Toyooka H."/>
            <person name="Matsuzaki R."/>
            <person name="Takahashi F."/>
            <person name="Nishimura Y."/>
            <person name="Kawachi M."/>
            <person name="Noguchi H."/>
            <person name="Minakuchi Y."/>
            <person name="Umen J.G."/>
            <person name="Toyoda A."/>
            <person name="Nozaki H."/>
        </authorList>
    </citation>
    <scope>NUCLEOTIDE SEQUENCE</scope>
    <source>
        <strain evidence="10">NIES-3785</strain>
    </source>
</reference>
<dbReference type="PANTHER" id="PTHR33399">
    <property type="entry name" value="OXYGEN-EVOLVING ENHANCER PROTEIN 3-1, CHLOROPLASTIC"/>
    <property type="match status" value="1"/>
</dbReference>
<evidence type="ECO:0000313" key="11">
    <source>
        <dbReference type="Proteomes" id="UP000722791"/>
    </source>
</evidence>
<dbReference type="GO" id="GO:0005509">
    <property type="term" value="F:calcium ion binding"/>
    <property type="evidence" value="ECO:0007669"/>
    <property type="project" value="InterPro"/>
</dbReference>
<comment type="caution">
    <text evidence="10">The sequence shown here is derived from an EMBL/GenBank/DDBJ whole genome shotgun (WGS) entry which is preliminary data.</text>
</comment>
<evidence type="ECO:0000256" key="6">
    <source>
        <dbReference type="ARBA" id="ARBA00023078"/>
    </source>
</evidence>
<dbReference type="GO" id="GO:0009535">
    <property type="term" value="C:chloroplast thylakoid membrane"/>
    <property type="evidence" value="ECO:0007669"/>
    <property type="project" value="UniProtKB-SubCell"/>
</dbReference>
<keyword evidence="6" id="KW-0793">Thylakoid</keyword>
<evidence type="ECO:0000256" key="9">
    <source>
        <dbReference type="ARBA" id="ARBA00035649"/>
    </source>
</evidence>
<gene>
    <name evidence="10" type="ORF">Vretimale_4119</name>
</gene>
<keyword evidence="2" id="KW-0150">Chloroplast</keyword>
<evidence type="ECO:0000256" key="7">
    <source>
        <dbReference type="ARBA" id="ARBA00023136"/>
    </source>
</evidence>
<dbReference type="AlphaFoldDB" id="A0A8J4DEX1"/>
<keyword evidence="7" id="KW-0472">Membrane</keyword>
<proteinExistence type="inferred from homology"/>
<keyword evidence="5" id="KW-0809">Transit peptide</keyword>